<reference evidence="3 4" key="1">
    <citation type="submission" date="2018-06" db="EMBL/GenBank/DDBJ databases">
        <authorList>
            <consortium name="Pathogen Informatics"/>
            <person name="Doyle S."/>
        </authorList>
    </citation>
    <scope>NUCLEOTIDE SEQUENCE [LARGE SCALE GENOMIC DNA]</scope>
    <source>
        <strain evidence="3 4">NCTC12722</strain>
    </source>
</reference>
<organism evidence="3 4">
    <name type="scientific">Afipia felis</name>
    <name type="common">Cat scratch disease bacillus</name>
    <dbReference type="NCBI Taxonomy" id="1035"/>
    <lineage>
        <taxon>Bacteria</taxon>
        <taxon>Pseudomonadati</taxon>
        <taxon>Pseudomonadota</taxon>
        <taxon>Alphaproteobacteria</taxon>
        <taxon>Hyphomicrobiales</taxon>
        <taxon>Nitrobacteraceae</taxon>
        <taxon>Afipia</taxon>
    </lineage>
</organism>
<dbReference type="OrthoDB" id="9958571at2"/>
<feature type="region of interest" description="Disordered" evidence="1">
    <location>
        <begin position="41"/>
        <end position="72"/>
    </location>
</feature>
<dbReference type="Proteomes" id="UP000254343">
    <property type="component" value="Unassembled WGS sequence"/>
</dbReference>
<feature type="chain" id="PRO_5016722851" evidence="2">
    <location>
        <begin position="23"/>
        <end position="140"/>
    </location>
</feature>
<gene>
    <name evidence="3" type="ORF">NCTC12722_03071</name>
</gene>
<accession>A0A380WBS7</accession>
<evidence type="ECO:0000313" key="4">
    <source>
        <dbReference type="Proteomes" id="UP000254343"/>
    </source>
</evidence>
<dbReference type="RefSeq" id="WP_002716680.1">
    <property type="nucleotide sequence ID" value="NZ_UFSI01000001.1"/>
</dbReference>
<evidence type="ECO:0000256" key="1">
    <source>
        <dbReference type="SAM" id="MobiDB-lite"/>
    </source>
</evidence>
<name>A0A380WBS7_AFIFE</name>
<feature type="signal peptide" evidence="2">
    <location>
        <begin position="1"/>
        <end position="22"/>
    </location>
</feature>
<protein>
    <submittedName>
        <fullName evidence="3">Uncharacterized protein</fullName>
    </submittedName>
</protein>
<dbReference type="EMBL" id="UIGB01000001">
    <property type="protein sequence ID" value="SUU85853.1"/>
    <property type="molecule type" value="Genomic_DNA"/>
</dbReference>
<evidence type="ECO:0000313" key="3">
    <source>
        <dbReference type="EMBL" id="SUU85853.1"/>
    </source>
</evidence>
<keyword evidence="2" id="KW-0732">Signal</keyword>
<sequence length="140" mass="14282">MILRFISLALTLLLLTPGSVLSAWADDVGLSASERAANLKAYNKRKAQGNEKDAPRARRNGAGPQRQAMERARRCHEAVANAQQSANNIAMGSMALSQAASFIPFGGGMASGVAGAALGAGAMVAGEAARQKVADAANGC</sequence>
<proteinExistence type="predicted"/>
<evidence type="ECO:0000256" key="2">
    <source>
        <dbReference type="SAM" id="SignalP"/>
    </source>
</evidence>
<dbReference type="AlphaFoldDB" id="A0A380WBS7"/>